<gene>
    <name evidence="5 6" type="primary">LOC116953956</name>
</gene>
<dbReference type="GeneID" id="116953956"/>
<dbReference type="GO" id="GO:0005813">
    <property type="term" value="C:centrosome"/>
    <property type="evidence" value="ECO:0007669"/>
    <property type="project" value="TreeGrafter"/>
</dbReference>
<keyword evidence="4" id="KW-1185">Reference proteome</keyword>
<dbReference type="RefSeq" id="XP_032830186.1">
    <property type="nucleotide sequence ID" value="XM_032974295.1"/>
</dbReference>
<evidence type="ECO:0000256" key="1">
    <source>
        <dbReference type="SAM" id="Coils"/>
    </source>
</evidence>
<dbReference type="PANTHER" id="PTHR31075:SF4">
    <property type="entry name" value="CENTROSOMAL PROTEIN OF 85 KDA"/>
    <property type="match status" value="1"/>
</dbReference>
<evidence type="ECO:0000259" key="3">
    <source>
        <dbReference type="Pfam" id="PF24555"/>
    </source>
</evidence>
<feature type="region of interest" description="Disordered" evidence="2">
    <location>
        <begin position="589"/>
        <end position="612"/>
    </location>
</feature>
<protein>
    <submittedName>
        <fullName evidence="5 6">Centrosomal protein of 85 kDa-like isoform X1</fullName>
    </submittedName>
</protein>
<evidence type="ECO:0000313" key="6">
    <source>
        <dbReference type="RefSeq" id="XP_032830187.1"/>
    </source>
</evidence>
<feature type="region of interest" description="Disordered" evidence="2">
    <location>
        <begin position="1"/>
        <end position="41"/>
    </location>
</feature>
<dbReference type="Proteomes" id="UP001318040">
    <property type="component" value="Chromosome 53"/>
</dbReference>
<reference evidence="5 6" key="1">
    <citation type="submission" date="2025-04" db="UniProtKB">
        <authorList>
            <consortium name="RefSeq"/>
        </authorList>
    </citation>
    <scope>IDENTIFICATION</scope>
    <source>
        <tissue evidence="5 6">Sperm</tissue>
    </source>
</reference>
<feature type="coiled-coil region" evidence="1">
    <location>
        <begin position="375"/>
        <end position="430"/>
    </location>
</feature>
<evidence type="ECO:0000313" key="5">
    <source>
        <dbReference type="RefSeq" id="XP_032830186.1"/>
    </source>
</evidence>
<proteinExistence type="predicted"/>
<dbReference type="InterPro" id="IPR058190">
    <property type="entry name" value="CC4_CEP85"/>
</dbReference>
<feature type="compositionally biased region" description="Basic and acidic residues" evidence="2">
    <location>
        <begin position="1"/>
        <end position="25"/>
    </location>
</feature>
<dbReference type="AlphaFoldDB" id="A0AAJ7U5G1"/>
<evidence type="ECO:0000313" key="4">
    <source>
        <dbReference type="Proteomes" id="UP001318040"/>
    </source>
</evidence>
<feature type="domain" description="Centrosomal protein of 85 kDa-like CC4 coiled-coil" evidence="3">
    <location>
        <begin position="440"/>
        <end position="524"/>
    </location>
</feature>
<feature type="coiled-coil region" evidence="1">
    <location>
        <begin position="457"/>
        <end position="519"/>
    </location>
</feature>
<dbReference type="KEGG" id="pmrn:116953956"/>
<dbReference type="RefSeq" id="XP_032830187.1">
    <property type="nucleotide sequence ID" value="XM_032974296.1"/>
</dbReference>
<dbReference type="PANTHER" id="PTHR31075">
    <property type="entry name" value="CENTROSOMAL PROTEIN OF 85 KDA"/>
    <property type="match status" value="1"/>
</dbReference>
<organism evidence="4 5">
    <name type="scientific">Petromyzon marinus</name>
    <name type="common">Sea lamprey</name>
    <dbReference type="NCBI Taxonomy" id="7757"/>
    <lineage>
        <taxon>Eukaryota</taxon>
        <taxon>Metazoa</taxon>
        <taxon>Chordata</taxon>
        <taxon>Craniata</taxon>
        <taxon>Vertebrata</taxon>
        <taxon>Cyclostomata</taxon>
        <taxon>Hyperoartia</taxon>
        <taxon>Petromyzontiformes</taxon>
        <taxon>Petromyzontidae</taxon>
        <taxon>Petromyzon</taxon>
    </lineage>
</organism>
<name>A0AAJ7U5G1_PETMA</name>
<accession>A0AAJ7U5G1</accession>
<evidence type="ECO:0000256" key="2">
    <source>
        <dbReference type="SAM" id="MobiDB-lite"/>
    </source>
</evidence>
<dbReference type="InterPro" id="IPR040210">
    <property type="entry name" value="Cep85/Cep85L"/>
</dbReference>
<sequence>MELAMRGDHPTVSDSTLVRREREQDANAEPPPPHRNASACPPTFAKLGTSFPLDDTKTFDYPGIEPTLNQTNILRGMKDNDIGGCLSSTANHHVDTAGPGEDVTYVALPHGSNVADNIPGLHRVPKSANADAADYLAVMRSADINYKAAQAPYDARGYVTGYNAEPLRAISNGAARMTCGFPGGQQVIAGFPFGLHPHGTNRLVFPNAYGTSVENRENVPAYPGSAGFTSHASRATNVPPFSHYEPKARAAGSGSRSCDLEMWQSHPLQSAGHQLLMYPKGDEATADLKRKLGAAELEVRTLRDSLLKVQNDHSAQLKKMEEKIKNRDKHMESLKKRCQKSTEERDEKERKLQSMDRYLSALPTMEDHQRNLQQMTELETLRSSLQHRVEALEGRLRDRDREILDRKTKEEELMATVQSLQHKLDSLEQSKSPPSGVDVTQLRQENCNLKKIINILKKKLEALTEEHGDKIRLLEEQVVHEEEENAALRDALGERDSGLQALQSAVKELAAQNQKLLDGHLSLKEELQETMDASRDHDRLSQVGSELQVQLSHCFGELRSLCRVVCQRVHGHDPNLSLLLGIQSLAHDERDAGGDGGANRRSASSPPMPLASTLDGVRQLRCELDEARAVLSERYAEDVGENCAVQ</sequence>
<keyword evidence="1" id="KW-0175">Coiled coil</keyword>
<feature type="region of interest" description="Disordered" evidence="2">
    <location>
        <begin position="327"/>
        <end position="350"/>
    </location>
</feature>
<dbReference type="Pfam" id="PF24555">
    <property type="entry name" value="CC4_CEP85"/>
    <property type="match status" value="1"/>
</dbReference>